<dbReference type="EMBL" id="CM046398">
    <property type="protein sequence ID" value="KAI8531879.1"/>
    <property type="molecule type" value="Genomic_DNA"/>
</dbReference>
<gene>
    <name evidence="1" type="ORF">RHMOL_Rhmol11G0170200</name>
</gene>
<organism evidence="1 2">
    <name type="scientific">Rhododendron molle</name>
    <name type="common">Chinese azalea</name>
    <name type="synonym">Azalea mollis</name>
    <dbReference type="NCBI Taxonomy" id="49168"/>
    <lineage>
        <taxon>Eukaryota</taxon>
        <taxon>Viridiplantae</taxon>
        <taxon>Streptophyta</taxon>
        <taxon>Embryophyta</taxon>
        <taxon>Tracheophyta</taxon>
        <taxon>Spermatophyta</taxon>
        <taxon>Magnoliopsida</taxon>
        <taxon>eudicotyledons</taxon>
        <taxon>Gunneridae</taxon>
        <taxon>Pentapetalae</taxon>
        <taxon>asterids</taxon>
        <taxon>Ericales</taxon>
        <taxon>Ericaceae</taxon>
        <taxon>Ericoideae</taxon>
        <taxon>Rhodoreae</taxon>
        <taxon>Rhododendron</taxon>
    </lineage>
</organism>
<sequence>MLWWIWTVDKVFSVKSVYRQWETQTQSRNALLGSLWKNLSPSKVEIFSWMAIQNRVATRSVLFERNLISELHLAKCPLCDLHVETPQHLLLHCRFSWVVWSEILAWWNIQWVCPSPIAELALWWFGNRFLNLEKYIWEACFFATLWFIWLMRNGFIFNGATKQVSEVTDLVKTIVAMWMKANISSTSRSTLWRISKVI</sequence>
<dbReference type="Proteomes" id="UP001062846">
    <property type="component" value="Chromosome 11"/>
</dbReference>
<keyword evidence="2" id="KW-1185">Reference proteome</keyword>
<proteinExistence type="predicted"/>
<protein>
    <submittedName>
        <fullName evidence="1">Uncharacterized protein</fullName>
    </submittedName>
</protein>
<evidence type="ECO:0000313" key="2">
    <source>
        <dbReference type="Proteomes" id="UP001062846"/>
    </source>
</evidence>
<comment type="caution">
    <text evidence="1">The sequence shown here is derived from an EMBL/GenBank/DDBJ whole genome shotgun (WGS) entry which is preliminary data.</text>
</comment>
<reference evidence="1" key="1">
    <citation type="submission" date="2022-02" db="EMBL/GenBank/DDBJ databases">
        <title>Plant Genome Project.</title>
        <authorList>
            <person name="Zhang R.-G."/>
        </authorList>
    </citation>
    <scope>NUCLEOTIDE SEQUENCE</scope>
    <source>
        <strain evidence="1">AT1</strain>
    </source>
</reference>
<evidence type="ECO:0000313" key="1">
    <source>
        <dbReference type="EMBL" id="KAI8531879.1"/>
    </source>
</evidence>
<name>A0ACC0LU64_RHOML</name>
<accession>A0ACC0LU64</accession>